<keyword evidence="1" id="KW-0677">Repeat</keyword>
<dbReference type="Gene3D" id="1.10.238.10">
    <property type="entry name" value="EF-hand"/>
    <property type="match status" value="2"/>
</dbReference>
<dbReference type="PROSITE" id="PS50222">
    <property type="entry name" value="EF_HAND_2"/>
    <property type="match status" value="1"/>
</dbReference>
<accession>A0A1B6KUQ2</accession>
<protein>
    <recommendedName>
        <fullName evidence="3">EF-hand domain-containing protein</fullName>
    </recommendedName>
</protein>
<dbReference type="PANTHER" id="PTHR46763:SF1">
    <property type="entry name" value="DYNEIN REGULATORY COMPLEX PROTEIN 8"/>
    <property type="match status" value="1"/>
</dbReference>
<dbReference type="CDD" id="cd00051">
    <property type="entry name" value="EFh"/>
    <property type="match status" value="1"/>
</dbReference>
<dbReference type="AlphaFoldDB" id="A0A1B6KUQ2"/>
<feature type="domain" description="EF-hand" evidence="3">
    <location>
        <begin position="100"/>
        <end position="135"/>
    </location>
</feature>
<evidence type="ECO:0000313" key="4">
    <source>
        <dbReference type="EMBL" id="JAT15179.1"/>
    </source>
</evidence>
<gene>
    <name evidence="4" type="ORF">g.5454</name>
    <name evidence="5" type="ORF">g.5456</name>
</gene>
<dbReference type="InterPro" id="IPR011992">
    <property type="entry name" value="EF-hand-dom_pair"/>
</dbReference>
<proteinExistence type="predicted"/>
<organism evidence="4">
    <name type="scientific">Graphocephala atropunctata</name>
    <dbReference type="NCBI Taxonomy" id="36148"/>
    <lineage>
        <taxon>Eukaryota</taxon>
        <taxon>Metazoa</taxon>
        <taxon>Ecdysozoa</taxon>
        <taxon>Arthropoda</taxon>
        <taxon>Hexapoda</taxon>
        <taxon>Insecta</taxon>
        <taxon>Pterygota</taxon>
        <taxon>Neoptera</taxon>
        <taxon>Paraneoptera</taxon>
        <taxon>Hemiptera</taxon>
        <taxon>Auchenorrhyncha</taxon>
        <taxon>Membracoidea</taxon>
        <taxon>Cicadellidae</taxon>
        <taxon>Cicadellinae</taxon>
        <taxon>Cicadellini</taxon>
        <taxon>Graphocephala</taxon>
    </lineage>
</organism>
<feature type="region of interest" description="Disordered" evidence="2">
    <location>
        <begin position="1"/>
        <end position="21"/>
    </location>
</feature>
<evidence type="ECO:0000259" key="3">
    <source>
        <dbReference type="PROSITE" id="PS50222"/>
    </source>
</evidence>
<dbReference type="GO" id="GO:0005509">
    <property type="term" value="F:calcium ion binding"/>
    <property type="evidence" value="ECO:0007669"/>
    <property type="project" value="InterPro"/>
</dbReference>
<dbReference type="EMBL" id="GEBQ01001074">
    <property type="protein sequence ID" value="JAT38903.1"/>
    <property type="molecule type" value="Transcribed_RNA"/>
</dbReference>
<dbReference type="GO" id="GO:0043226">
    <property type="term" value="C:organelle"/>
    <property type="evidence" value="ECO:0007669"/>
    <property type="project" value="UniProtKB-ARBA"/>
</dbReference>
<evidence type="ECO:0000256" key="1">
    <source>
        <dbReference type="ARBA" id="ARBA00022737"/>
    </source>
</evidence>
<reference evidence="4" key="1">
    <citation type="submission" date="2015-11" db="EMBL/GenBank/DDBJ databases">
        <title>De novo transcriptome assembly of four potential Pierce s Disease insect vectors from Arizona vineyards.</title>
        <authorList>
            <person name="Tassone E.E."/>
        </authorList>
    </citation>
    <scope>NUCLEOTIDE SEQUENCE</scope>
</reference>
<evidence type="ECO:0000313" key="5">
    <source>
        <dbReference type="EMBL" id="JAT38903.1"/>
    </source>
</evidence>
<dbReference type="InterPro" id="IPR002048">
    <property type="entry name" value="EF_hand_dom"/>
</dbReference>
<name>A0A1B6KUQ2_9HEMI</name>
<dbReference type="SUPFAM" id="SSF47473">
    <property type="entry name" value="EF-hand"/>
    <property type="match status" value="1"/>
</dbReference>
<dbReference type="EMBL" id="GEBQ01024798">
    <property type="protein sequence ID" value="JAT15179.1"/>
    <property type="molecule type" value="Transcribed_RNA"/>
</dbReference>
<dbReference type="PANTHER" id="PTHR46763">
    <property type="entry name" value="DYNEIN REGULATORY COMPLEX PROTEIN 8"/>
    <property type="match status" value="1"/>
</dbReference>
<feature type="compositionally biased region" description="Low complexity" evidence="2">
    <location>
        <begin position="1"/>
        <end position="12"/>
    </location>
</feature>
<dbReference type="FunFam" id="1.10.238.10:FF:000178">
    <property type="entry name" value="Calmodulin-2 A"/>
    <property type="match status" value="1"/>
</dbReference>
<evidence type="ECO:0000256" key="2">
    <source>
        <dbReference type="SAM" id="MobiDB-lite"/>
    </source>
</evidence>
<sequence>MSLRSSRQSSSSNPEEELPVNELGHRITEVFEIYDHGGNKTVDVKDVGTIIRSLGCCPTEAEVKDILALVEDPDNAGSVPLKYFLPVVTQTISDFKMQPSSPEEILQAFRILDKDGKGSLGRHLMSKALMEQGEPLTRDEVDEMMTLAVDPETGDIPYEYYINQLVVNVQPNIYSLVPKKSVVKKRKLGEGLV</sequence>